<dbReference type="PANTHER" id="PTHR30363:SF44">
    <property type="entry name" value="AGA OPERON TRANSCRIPTIONAL REPRESSOR-RELATED"/>
    <property type="match status" value="1"/>
</dbReference>
<evidence type="ECO:0000313" key="8">
    <source>
        <dbReference type="Proteomes" id="UP000243024"/>
    </source>
</evidence>
<sequence>MKAVLGAERRKKIMELLLLQGNVVVSDLSKRFGVSEETIRRDLERLEKEGLLVRTHGGAYLSEYVTKEYPLSLREISYVEEKKQMAVLSAELIQPGDTIMLDASSSSLFIARLIKRMRKKVTVITNALKVEIELADLEPIKVVSTGGTLRSPSLSHVGYAATESLKTYFADKAFISPTAVHPEKGLMDSNEYEGEIRKMMLRQAEQKILVADHTKFGKTAFYLIDPLERIQLLITDRPPAKEFRDALDLLGIAVRHP</sequence>
<dbReference type="PRINTS" id="PR00037">
    <property type="entry name" value="HTHLACR"/>
</dbReference>
<dbReference type="SMART" id="SM00420">
    <property type="entry name" value="HTH_DEOR"/>
    <property type="match status" value="1"/>
</dbReference>
<reference evidence="7 9" key="2">
    <citation type="submission" date="2017-08" db="EMBL/GenBank/DDBJ databases">
        <title>Burning lignite coal seam in the remote Altai Mountains harbors a hydrogen-driven thermophilic microbial community.</title>
        <authorList>
            <person name="Kadnikov V.V."/>
            <person name="Mardanov A.V."/>
            <person name="Ivasenko D."/>
            <person name="Beletsky A.V."/>
            <person name="Karnachuk O.V."/>
            <person name="Ravin N.V."/>
        </authorList>
    </citation>
    <scope>NUCLEOTIDE SEQUENCE [LARGE SCALE GENOMIC DNA]</scope>
    <source>
        <strain evidence="7">AL33</strain>
    </source>
</reference>
<dbReference type="PANTHER" id="PTHR30363">
    <property type="entry name" value="HTH-TYPE TRANSCRIPTIONAL REGULATOR SRLR-RELATED"/>
    <property type="match status" value="1"/>
</dbReference>
<dbReference type="InterPro" id="IPR001034">
    <property type="entry name" value="DeoR_HTH"/>
</dbReference>
<evidence type="ECO:0000256" key="3">
    <source>
        <dbReference type="ARBA" id="ARBA00023163"/>
    </source>
</evidence>
<dbReference type="GO" id="GO:0003677">
    <property type="term" value="F:DNA binding"/>
    <property type="evidence" value="ECO:0007669"/>
    <property type="project" value="UniProtKB-KW"/>
</dbReference>
<reference evidence="6 8" key="1">
    <citation type="submission" date="2015-09" db="EMBL/GenBank/DDBJ databases">
        <title>Draft genome sequence of Hydrogenibacillus schlegelii DSM 2000.</title>
        <authorList>
            <person name="Hemp J."/>
        </authorList>
    </citation>
    <scope>NUCLEOTIDE SEQUENCE [LARGE SCALE GENOMIC DNA]</scope>
    <source>
        <strain evidence="6 8">MA 48</strain>
    </source>
</reference>
<dbReference type="AlphaFoldDB" id="A0A179ILJ8"/>
<dbReference type="InterPro" id="IPR014036">
    <property type="entry name" value="DeoR-like_C"/>
</dbReference>
<dbReference type="EMBL" id="JXBB01000055">
    <property type="protein sequence ID" value="OAR03546.1"/>
    <property type="molecule type" value="Genomic_DNA"/>
</dbReference>
<keyword evidence="2" id="KW-0238">DNA-binding</keyword>
<evidence type="ECO:0000313" key="6">
    <source>
        <dbReference type="EMBL" id="OAR03546.1"/>
    </source>
</evidence>
<dbReference type="SUPFAM" id="SSF100950">
    <property type="entry name" value="NagB/RpiA/CoA transferase-like"/>
    <property type="match status" value="1"/>
</dbReference>
<dbReference type="Gene3D" id="1.10.10.10">
    <property type="entry name" value="Winged helix-like DNA-binding domain superfamily/Winged helix DNA-binding domain"/>
    <property type="match status" value="1"/>
</dbReference>
<evidence type="ECO:0000256" key="1">
    <source>
        <dbReference type="ARBA" id="ARBA00023015"/>
    </source>
</evidence>
<dbReference type="InterPro" id="IPR050313">
    <property type="entry name" value="Carb_Metab_HTH_regulators"/>
</dbReference>
<dbReference type="PROSITE" id="PS00894">
    <property type="entry name" value="HTH_DEOR_1"/>
    <property type="match status" value="1"/>
</dbReference>
<keyword evidence="3" id="KW-0804">Transcription</keyword>
<protein>
    <submittedName>
        <fullName evidence="6">DeoR family transcriptional regulator</fullName>
    </submittedName>
    <submittedName>
        <fullName evidence="7">Transcriptional regulator of rhamnose utilization, DeoR family</fullName>
    </submittedName>
</protein>
<dbReference type="Proteomes" id="UP000244180">
    <property type="component" value="Unassembled WGS sequence"/>
</dbReference>
<dbReference type="InterPro" id="IPR037171">
    <property type="entry name" value="NagB/RpiA_transferase-like"/>
</dbReference>
<dbReference type="SMART" id="SM01134">
    <property type="entry name" value="DeoRC"/>
    <property type="match status" value="1"/>
</dbReference>
<dbReference type="GO" id="GO:0003700">
    <property type="term" value="F:DNA-binding transcription factor activity"/>
    <property type="evidence" value="ECO:0007669"/>
    <property type="project" value="InterPro"/>
</dbReference>
<dbReference type="PROSITE" id="PS51000">
    <property type="entry name" value="HTH_DEOR_2"/>
    <property type="match status" value="1"/>
</dbReference>
<gene>
    <name evidence="7" type="ORF">HSCHL_0542</name>
    <name evidence="6" type="ORF">SA87_02605</name>
</gene>
<dbReference type="RefSeq" id="WP_066441544.1">
    <property type="nucleotide sequence ID" value="NZ_JBDOQL010000183.1"/>
</dbReference>
<evidence type="ECO:0000313" key="7">
    <source>
        <dbReference type="EMBL" id="PTQ54263.1"/>
    </source>
</evidence>
<comment type="caution">
    <text evidence="6">The sequence shown here is derived from an EMBL/GenBank/DDBJ whole genome shotgun (WGS) entry which is preliminary data.</text>
</comment>
<evidence type="ECO:0000256" key="2">
    <source>
        <dbReference type="ARBA" id="ARBA00023125"/>
    </source>
</evidence>
<dbReference type="Gene3D" id="3.40.50.1360">
    <property type="match status" value="1"/>
</dbReference>
<dbReference type="InterPro" id="IPR036388">
    <property type="entry name" value="WH-like_DNA-bd_sf"/>
</dbReference>
<proteinExistence type="predicted"/>
<dbReference type="SUPFAM" id="SSF46785">
    <property type="entry name" value="Winged helix' DNA-binding domain"/>
    <property type="match status" value="1"/>
</dbReference>
<name>A0A179ILJ8_HYDSH</name>
<dbReference type="CDD" id="cd00090">
    <property type="entry name" value="HTH_ARSR"/>
    <property type="match status" value="1"/>
</dbReference>
<evidence type="ECO:0000313" key="9">
    <source>
        <dbReference type="Proteomes" id="UP000244180"/>
    </source>
</evidence>
<feature type="domain" description="HTH deoR-type" evidence="5">
    <location>
        <begin position="6"/>
        <end position="61"/>
    </location>
</feature>
<dbReference type="STRING" id="1484.SA87_02605"/>
<organism evidence="6 8">
    <name type="scientific">Hydrogenibacillus schlegelii</name>
    <name type="common">Bacillus schlegelii</name>
    <dbReference type="NCBI Taxonomy" id="1484"/>
    <lineage>
        <taxon>Bacteria</taxon>
        <taxon>Bacillati</taxon>
        <taxon>Bacillota</taxon>
        <taxon>Bacilli</taxon>
        <taxon>Bacillales</taxon>
        <taxon>Bacillales Family X. Incertae Sedis</taxon>
        <taxon>Hydrogenibacillus</taxon>
    </lineage>
</organism>
<dbReference type="Pfam" id="PF08220">
    <property type="entry name" value="HTH_DeoR"/>
    <property type="match status" value="1"/>
</dbReference>
<evidence type="ECO:0000259" key="5">
    <source>
        <dbReference type="PROSITE" id="PS51000"/>
    </source>
</evidence>
<feature type="domain" description="HTH arsR-type" evidence="4">
    <location>
        <begin position="1"/>
        <end position="85"/>
    </location>
</feature>
<dbReference type="Pfam" id="PF00455">
    <property type="entry name" value="DeoRC"/>
    <property type="match status" value="1"/>
</dbReference>
<dbReference type="InterPro" id="IPR011991">
    <property type="entry name" value="ArsR-like_HTH"/>
</dbReference>
<dbReference type="EMBL" id="PEBV01000005">
    <property type="protein sequence ID" value="PTQ54263.1"/>
    <property type="molecule type" value="Genomic_DNA"/>
</dbReference>
<dbReference type="Proteomes" id="UP000243024">
    <property type="component" value="Unassembled WGS sequence"/>
</dbReference>
<dbReference type="InterPro" id="IPR018356">
    <property type="entry name" value="Tscrpt_reg_HTH_DeoR_CS"/>
</dbReference>
<dbReference type="InterPro" id="IPR036390">
    <property type="entry name" value="WH_DNA-bd_sf"/>
</dbReference>
<keyword evidence="8" id="KW-1185">Reference proteome</keyword>
<evidence type="ECO:0000259" key="4">
    <source>
        <dbReference type="PROSITE" id="PS50987"/>
    </source>
</evidence>
<keyword evidence="1" id="KW-0805">Transcription regulation</keyword>
<dbReference type="InterPro" id="IPR001845">
    <property type="entry name" value="HTH_ArsR_DNA-bd_dom"/>
</dbReference>
<accession>A0A179ILJ8</accession>
<dbReference type="PROSITE" id="PS50987">
    <property type="entry name" value="HTH_ARSR_2"/>
    <property type="match status" value="1"/>
</dbReference>